<name>A0A0F9JZM9_9ZZZZ</name>
<reference evidence="1" key="1">
    <citation type="journal article" date="2015" name="Nature">
        <title>Complex archaea that bridge the gap between prokaryotes and eukaryotes.</title>
        <authorList>
            <person name="Spang A."/>
            <person name="Saw J.H."/>
            <person name="Jorgensen S.L."/>
            <person name="Zaremba-Niedzwiedzka K."/>
            <person name="Martijn J."/>
            <person name="Lind A.E."/>
            <person name="van Eijk R."/>
            <person name="Schleper C."/>
            <person name="Guy L."/>
            <person name="Ettema T.J."/>
        </authorList>
    </citation>
    <scope>NUCLEOTIDE SEQUENCE</scope>
</reference>
<gene>
    <name evidence="1" type="ORF">LCGC14_1466400</name>
</gene>
<protein>
    <submittedName>
        <fullName evidence="1">Uncharacterized protein</fullName>
    </submittedName>
</protein>
<dbReference type="AlphaFoldDB" id="A0A0F9JZM9"/>
<sequence>MVNLTAAQKRAAAAKSAMPTGLYDLDKILGKKGREGTGGTDDLDQFLRDEQRRQIAEIKGIQVEEIKLKAEKRVKKLRKDIEKGSDDVDSNSSEMPRISVAMAQQIANLPPEERDKVIETYAMFSSIAKGKGDSMLPLLIGFSKSNPGTPQVNMLDYAKAMGDQLKTGIDLAKSFTEKEKPSNAMEFMKVMKDVIIEGVRNPILTALERAQPQASAFEQILLNPEMRAAAKEMGMFGGNEPRTGSTNVDLEIEKLRGERQLEITKLNLDMKKSMLEIDAKDRRSDNMLALLAPLSAIVAGPVAQKMQQLGERQAVAHVPPSQVPAVGGTTILLRCSCGHEGPITFPGAPPANGLIPCPSCGIDLLVGGSPPGKTQ</sequence>
<accession>A0A0F9JZM9</accession>
<proteinExistence type="predicted"/>
<organism evidence="1">
    <name type="scientific">marine sediment metagenome</name>
    <dbReference type="NCBI Taxonomy" id="412755"/>
    <lineage>
        <taxon>unclassified sequences</taxon>
        <taxon>metagenomes</taxon>
        <taxon>ecological metagenomes</taxon>
    </lineage>
</organism>
<comment type="caution">
    <text evidence="1">The sequence shown here is derived from an EMBL/GenBank/DDBJ whole genome shotgun (WGS) entry which is preliminary data.</text>
</comment>
<dbReference type="EMBL" id="LAZR01010267">
    <property type="protein sequence ID" value="KKM67906.1"/>
    <property type="molecule type" value="Genomic_DNA"/>
</dbReference>
<evidence type="ECO:0000313" key="1">
    <source>
        <dbReference type="EMBL" id="KKM67906.1"/>
    </source>
</evidence>